<dbReference type="EMBL" id="EU974528">
    <property type="protein sequence ID" value="ACG46646.1"/>
    <property type="molecule type" value="mRNA"/>
</dbReference>
<accession>B6UBB3</accession>
<dbReference type="ExpressionAtlas" id="B6UBB3">
    <property type="expression patterns" value="baseline and differential"/>
</dbReference>
<proteinExistence type="evidence at transcript level"/>
<reference evidence="1" key="1">
    <citation type="journal article" date="2009" name="Plant Mol. Biol.">
        <title>Insights into corn genes derived from large-scale cDNA sequencing.</title>
        <authorList>
            <person name="Alexandrov N.N."/>
            <person name="Brover V.V."/>
            <person name="Freidin S."/>
            <person name="Troukhan M.E."/>
            <person name="Tatarinova T.V."/>
            <person name="Zhang H."/>
            <person name="Swaller T.J."/>
            <person name="Lu Y.P."/>
            <person name="Bouck J."/>
            <person name="Flavell R.B."/>
            <person name="Feldmann K.A."/>
        </authorList>
    </citation>
    <scope>NUCLEOTIDE SEQUENCE</scope>
</reference>
<dbReference type="PANTHER" id="PTHR37752:SF1">
    <property type="entry name" value="OS02G0610700 PROTEIN"/>
    <property type="match status" value="1"/>
</dbReference>
<protein>
    <submittedName>
        <fullName evidence="1">Uncharacterized protein</fullName>
    </submittedName>
</protein>
<dbReference type="SUPFAM" id="SSF103511">
    <property type="entry name" value="Chlorophyll a-b binding protein"/>
    <property type="match status" value="1"/>
</dbReference>
<dbReference type="PANTHER" id="PTHR37752">
    <property type="entry name" value="OS02G0610700 PROTEIN"/>
    <property type="match status" value="1"/>
</dbReference>
<name>B6UBB3_MAIZE</name>
<sequence>MACSTNLCFSASIPPLPASSSSSSVSSPFLTMERVSYVPSLSRWTIRYKQLGHAYQRSHVLAFASADASQGKRSSGENVVMVDPLEAKRLAAKQMQEIRAKEKLKRRSQAEAINGALAMIGLTAGLIVEAQTGKGILGQLAGYLTAISSLFGQ</sequence>
<dbReference type="InterPro" id="IPR053091">
    <property type="entry name" value="PSII_Assembly/Photoprotect-Rel"/>
</dbReference>
<organism evidence="1">
    <name type="scientific">Zea mays</name>
    <name type="common">Maize</name>
    <dbReference type="NCBI Taxonomy" id="4577"/>
    <lineage>
        <taxon>Eukaryota</taxon>
        <taxon>Viridiplantae</taxon>
        <taxon>Streptophyta</taxon>
        <taxon>Embryophyta</taxon>
        <taxon>Tracheophyta</taxon>
        <taxon>Spermatophyta</taxon>
        <taxon>Magnoliopsida</taxon>
        <taxon>Liliopsida</taxon>
        <taxon>Poales</taxon>
        <taxon>Poaceae</taxon>
        <taxon>PACMAD clade</taxon>
        <taxon>Panicoideae</taxon>
        <taxon>Andropogonodae</taxon>
        <taxon>Andropogoneae</taxon>
        <taxon>Tripsacinae</taxon>
        <taxon>Zea</taxon>
    </lineage>
</organism>
<dbReference type="Gene3D" id="1.10.3460.10">
    <property type="entry name" value="Chlorophyll a/b binding protein domain"/>
    <property type="match status" value="1"/>
</dbReference>
<evidence type="ECO:0000313" key="1">
    <source>
        <dbReference type="EMBL" id="ACG46646.1"/>
    </source>
</evidence>
<dbReference type="AlphaFoldDB" id="B6UBB3"/>